<keyword evidence="11" id="KW-0732">Signal</keyword>
<accession>A0ABQ9VFY5</accession>
<dbReference type="Pfam" id="PF02931">
    <property type="entry name" value="Neur_chan_LBD"/>
    <property type="match status" value="3"/>
</dbReference>
<keyword evidence="5" id="KW-0406">Ion transport</keyword>
<sequence>MEGPVLMLGLLAALAVFGSQGLNEEERLIRHLFQEKRYNKELRPVAHKEESVDVTLSLTLSNLISLKEVEETLTTNVWIEHSSLGEVGGPGGWLAAERTADVALGFQGWTDSRLMWNAEEFGNISVLRLPSDMVWLPEIVLENKLSKRPQPPRCHPASLLKPPLPPTALPVLSGQSSLWFSFLSPSNDGSFQISYSCNVLVYDYGFVYWLPPAIFRSSCPISVTYFPFDWQNCSLKFRCAHFPSHPSPQGTLPGAKGSD</sequence>
<evidence type="ECO:0000256" key="8">
    <source>
        <dbReference type="ARBA" id="ARBA00023286"/>
    </source>
</evidence>
<dbReference type="InterPro" id="IPR018000">
    <property type="entry name" value="Neurotransmitter_ion_chnl_CS"/>
</dbReference>
<comment type="subcellular location">
    <subcellularLocation>
        <location evidence="10">Synaptic cell membrane</location>
        <topology evidence="10">Multi-pass membrane protein</topology>
    </subcellularLocation>
</comment>
<dbReference type="EMBL" id="JASSZA010000006">
    <property type="protein sequence ID" value="KAK2108288.1"/>
    <property type="molecule type" value="Genomic_DNA"/>
</dbReference>
<keyword evidence="1" id="KW-0813">Transport</keyword>
<keyword evidence="2" id="KW-1003">Cell membrane</keyword>
<dbReference type="InterPro" id="IPR006202">
    <property type="entry name" value="Neur_chan_lig-bd"/>
</dbReference>
<organism evidence="13 14">
    <name type="scientific">Saguinus oedipus</name>
    <name type="common">Cotton-top tamarin</name>
    <name type="synonym">Oedipomidas oedipus</name>
    <dbReference type="NCBI Taxonomy" id="9490"/>
    <lineage>
        <taxon>Eukaryota</taxon>
        <taxon>Metazoa</taxon>
        <taxon>Chordata</taxon>
        <taxon>Craniata</taxon>
        <taxon>Vertebrata</taxon>
        <taxon>Euteleostomi</taxon>
        <taxon>Mammalia</taxon>
        <taxon>Eutheria</taxon>
        <taxon>Euarchontoglires</taxon>
        <taxon>Primates</taxon>
        <taxon>Haplorrhini</taxon>
        <taxon>Platyrrhini</taxon>
        <taxon>Cebidae</taxon>
        <taxon>Callitrichinae</taxon>
        <taxon>Saguinus</taxon>
    </lineage>
</organism>
<feature type="domain" description="Neurotransmitter-gated ion-channel ligand-binding" evidence="12">
    <location>
        <begin position="25"/>
        <end position="81"/>
    </location>
</feature>
<evidence type="ECO:0000256" key="3">
    <source>
        <dbReference type="ARBA" id="ARBA00022692"/>
    </source>
</evidence>
<evidence type="ECO:0000256" key="11">
    <source>
        <dbReference type="SAM" id="SignalP"/>
    </source>
</evidence>
<keyword evidence="3" id="KW-0812">Transmembrane</keyword>
<evidence type="ECO:0000256" key="4">
    <source>
        <dbReference type="ARBA" id="ARBA00023018"/>
    </source>
</evidence>
<keyword evidence="14" id="KW-1185">Reference proteome</keyword>
<dbReference type="PROSITE" id="PS00236">
    <property type="entry name" value="NEUROTR_ION_CHANNEL"/>
    <property type="match status" value="1"/>
</dbReference>
<dbReference type="Gene3D" id="2.70.170.10">
    <property type="entry name" value="Neurotransmitter-gated ion-channel ligand-binding domain"/>
    <property type="match status" value="1"/>
</dbReference>
<dbReference type="PANTHER" id="PTHR18945">
    <property type="entry name" value="NEUROTRANSMITTER GATED ION CHANNEL"/>
    <property type="match status" value="1"/>
</dbReference>
<comment type="caution">
    <text evidence="13">The sequence shown here is derived from an EMBL/GenBank/DDBJ whole genome shotgun (WGS) entry which is preliminary data.</text>
</comment>
<dbReference type="SUPFAM" id="SSF63712">
    <property type="entry name" value="Nicotinic receptor ligand binding domain-like"/>
    <property type="match status" value="3"/>
</dbReference>
<evidence type="ECO:0000256" key="7">
    <source>
        <dbReference type="ARBA" id="ARBA00023170"/>
    </source>
</evidence>
<dbReference type="InterPro" id="IPR006201">
    <property type="entry name" value="Neur_channel"/>
</dbReference>
<evidence type="ECO:0000256" key="6">
    <source>
        <dbReference type="ARBA" id="ARBA00023136"/>
    </source>
</evidence>
<evidence type="ECO:0000313" key="13">
    <source>
        <dbReference type="EMBL" id="KAK2108288.1"/>
    </source>
</evidence>
<evidence type="ECO:0000256" key="10">
    <source>
        <dbReference type="ARBA" id="ARBA00034099"/>
    </source>
</evidence>
<keyword evidence="8" id="KW-1071">Ligand-gated ion channel</keyword>
<evidence type="ECO:0000259" key="12">
    <source>
        <dbReference type="Pfam" id="PF02931"/>
    </source>
</evidence>
<dbReference type="PRINTS" id="PR00254">
    <property type="entry name" value="NICOTINICR"/>
</dbReference>
<evidence type="ECO:0000256" key="2">
    <source>
        <dbReference type="ARBA" id="ARBA00022475"/>
    </source>
</evidence>
<proteinExistence type="predicted"/>
<evidence type="ECO:0000256" key="9">
    <source>
        <dbReference type="ARBA" id="ARBA00023303"/>
    </source>
</evidence>
<gene>
    <name evidence="13" type="ORF">P7K49_013453</name>
</gene>
<name>A0ABQ9VFY5_SAGOE</name>
<feature type="domain" description="Neurotransmitter-gated ion-channel ligand-binding" evidence="12">
    <location>
        <begin position="107"/>
        <end position="148"/>
    </location>
</feature>
<evidence type="ECO:0000313" key="14">
    <source>
        <dbReference type="Proteomes" id="UP001266305"/>
    </source>
</evidence>
<dbReference type="InterPro" id="IPR036734">
    <property type="entry name" value="Neur_chan_lig-bd_sf"/>
</dbReference>
<keyword evidence="7" id="KW-0675">Receptor</keyword>
<dbReference type="InterPro" id="IPR002394">
    <property type="entry name" value="Nicotinic_acetylcholine_rcpt"/>
</dbReference>
<feature type="signal peptide" evidence="11">
    <location>
        <begin position="1"/>
        <end position="21"/>
    </location>
</feature>
<feature type="chain" id="PRO_5047323992" description="Neurotransmitter-gated ion-channel ligand-binding domain-containing protein" evidence="11">
    <location>
        <begin position="22"/>
        <end position="259"/>
    </location>
</feature>
<keyword evidence="4" id="KW-0770">Synapse</keyword>
<feature type="domain" description="Neurotransmitter-gated ion-channel ligand-binding" evidence="12">
    <location>
        <begin position="182"/>
        <end position="239"/>
    </location>
</feature>
<reference evidence="13 14" key="1">
    <citation type="submission" date="2023-05" db="EMBL/GenBank/DDBJ databases">
        <title>B98-5 Cell Line De Novo Hybrid Assembly: An Optical Mapping Approach.</title>
        <authorList>
            <person name="Kananen K."/>
            <person name="Auerbach J.A."/>
            <person name="Kautto E."/>
            <person name="Blachly J.S."/>
        </authorList>
    </citation>
    <scope>NUCLEOTIDE SEQUENCE [LARGE SCALE GENOMIC DNA]</scope>
    <source>
        <strain evidence="13">B95-8</strain>
        <tissue evidence="13">Cell line</tissue>
    </source>
</reference>
<dbReference type="Proteomes" id="UP001266305">
    <property type="component" value="Unassembled WGS sequence"/>
</dbReference>
<keyword evidence="6" id="KW-0472">Membrane</keyword>
<evidence type="ECO:0000256" key="5">
    <source>
        <dbReference type="ARBA" id="ARBA00023065"/>
    </source>
</evidence>
<protein>
    <recommendedName>
        <fullName evidence="12">Neurotransmitter-gated ion-channel ligand-binding domain-containing protein</fullName>
    </recommendedName>
</protein>
<keyword evidence="9" id="KW-0407">Ion channel</keyword>
<evidence type="ECO:0000256" key="1">
    <source>
        <dbReference type="ARBA" id="ARBA00022448"/>
    </source>
</evidence>